<dbReference type="Proteomes" id="UP000606786">
    <property type="component" value="Unassembled WGS sequence"/>
</dbReference>
<dbReference type="AlphaFoldDB" id="A0A811URD1"/>
<accession>A0A811URD1</accession>
<evidence type="ECO:0000313" key="3">
    <source>
        <dbReference type="Proteomes" id="UP000606786"/>
    </source>
</evidence>
<protein>
    <submittedName>
        <fullName evidence="2">(Mediterranean fruit fly) hypothetical protein</fullName>
    </submittedName>
</protein>
<gene>
    <name evidence="2" type="ORF">CCAP1982_LOCUS9362</name>
</gene>
<dbReference type="Pfam" id="PF17921">
    <property type="entry name" value="Integrase_H2C2"/>
    <property type="match status" value="1"/>
</dbReference>
<evidence type="ECO:0000313" key="2">
    <source>
        <dbReference type="EMBL" id="CAD7000888.1"/>
    </source>
</evidence>
<dbReference type="FunFam" id="1.10.340.70:FF:000001">
    <property type="entry name" value="Retrovirus-related Pol polyprotein from transposon gypsy-like Protein"/>
    <property type="match status" value="1"/>
</dbReference>
<dbReference type="Gene3D" id="1.10.340.70">
    <property type="match status" value="1"/>
</dbReference>
<feature type="domain" description="Integrase zinc-binding" evidence="1">
    <location>
        <begin position="93"/>
        <end position="149"/>
    </location>
</feature>
<dbReference type="EMBL" id="CAJHJT010000023">
    <property type="protein sequence ID" value="CAD7000888.1"/>
    <property type="molecule type" value="Genomic_DNA"/>
</dbReference>
<dbReference type="InterPro" id="IPR041588">
    <property type="entry name" value="Integrase_H2C2"/>
</dbReference>
<dbReference type="PANTHER" id="PTHR47266">
    <property type="entry name" value="ENDONUCLEASE-RELATED"/>
    <property type="match status" value="1"/>
</dbReference>
<sequence>MGFETPANDLDIVHRKGKGHVVPDMLSRSVPFIAEVTTADPWLVRMIRLIEKRPLSYPAWRAEGGNLYKFVMSRFASMNGDSPEWKKVIGRDGRNEILRQCHDNPLAGHMGVKKIFPRVSQKSYWPKMKSDIAKYVRACKTQTCQQVKPENSQLGV</sequence>
<name>A0A811URD1_CERCA</name>
<dbReference type="InterPro" id="IPR052160">
    <property type="entry name" value="Gypsy_RT_Integrase-like"/>
</dbReference>
<keyword evidence="3" id="KW-1185">Reference proteome</keyword>
<organism evidence="2 3">
    <name type="scientific">Ceratitis capitata</name>
    <name type="common">Mediterranean fruit fly</name>
    <name type="synonym">Tephritis capitata</name>
    <dbReference type="NCBI Taxonomy" id="7213"/>
    <lineage>
        <taxon>Eukaryota</taxon>
        <taxon>Metazoa</taxon>
        <taxon>Ecdysozoa</taxon>
        <taxon>Arthropoda</taxon>
        <taxon>Hexapoda</taxon>
        <taxon>Insecta</taxon>
        <taxon>Pterygota</taxon>
        <taxon>Neoptera</taxon>
        <taxon>Endopterygota</taxon>
        <taxon>Diptera</taxon>
        <taxon>Brachycera</taxon>
        <taxon>Muscomorpha</taxon>
        <taxon>Tephritoidea</taxon>
        <taxon>Tephritidae</taxon>
        <taxon>Ceratitis</taxon>
        <taxon>Ceratitis</taxon>
    </lineage>
</organism>
<evidence type="ECO:0000259" key="1">
    <source>
        <dbReference type="Pfam" id="PF17921"/>
    </source>
</evidence>
<reference evidence="2" key="1">
    <citation type="submission" date="2020-11" db="EMBL/GenBank/DDBJ databases">
        <authorList>
            <person name="Whitehead M."/>
        </authorList>
    </citation>
    <scope>NUCLEOTIDE SEQUENCE</scope>
    <source>
        <strain evidence="2">EGII</strain>
    </source>
</reference>
<comment type="caution">
    <text evidence="2">The sequence shown here is derived from an EMBL/GenBank/DDBJ whole genome shotgun (WGS) entry which is preliminary data.</text>
</comment>
<proteinExistence type="predicted"/>